<protein>
    <submittedName>
        <fullName evidence="1">Uncharacterized protein</fullName>
    </submittedName>
</protein>
<evidence type="ECO:0000313" key="1">
    <source>
        <dbReference type="EMBL" id="JAD14645.1"/>
    </source>
</evidence>
<organism evidence="1">
    <name type="scientific">Arundo donax</name>
    <name type="common">Giant reed</name>
    <name type="synonym">Donax arundinaceus</name>
    <dbReference type="NCBI Taxonomy" id="35708"/>
    <lineage>
        <taxon>Eukaryota</taxon>
        <taxon>Viridiplantae</taxon>
        <taxon>Streptophyta</taxon>
        <taxon>Embryophyta</taxon>
        <taxon>Tracheophyta</taxon>
        <taxon>Spermatophyta</taxon>
        <taxon>Magnoliopsida</taxon>
        <taxon>Liliopsida</taxon>
        <taxon>Poales</taxon>
        <taxon>Poaceae</taxon>
        <taxon>PACMAD clade</taxon>
        <taxon>Arundinoideae</taxon>
        <taxon>Arundineae</taxon>
        <taxon>Arundo</taxon>
    </lineage>
</organism>
<dbReference type="EMBL" id="GBRH01283250">
    <property type="protein sequence ID" value="JAD14645.1"/>
    <property type="molecule type" value="Transcribed_RNA"/>
</dbReference>
<name>A0A0A8XQ41_ARUDO</name>
<proteinExistence type="predicted"/>
<dbReference type="AlphaFoldDB" id="A0A0A8XQ41"/>
<reference evidence="1" key="2">
    <citation type="journal article" date="2015" name="Data Brief">
        <title>Shoot transcriptome of the giant reed, Arundo donax.</title>
        <authorList>
            <person name="Barrero R.A."/>
            <person name="Guerrero F.D."/>
            <person name="Moolhuijzen P."/>
            <person name="Goolsby J.A."/>
            <person name="Tidwell J."/>
            <person name="Bellgard S.E."/>
            <person name="Bellgard M.I."/>
        </authorList>
    </citation>
    <scope>NUCLEOTIDE SEQUENCE</scope>
    <source>
        <tissue evidence="1">Shoot tissue taken approximately 20 cm above the soil surface</tissue>
    </source>
</reference>
<reference evidence="1" key="1">
    <citation type="submission" date="2014-09" db="EMBL/GenBank/DDBJ databases">
        <authorList>
            <person name="Magalhaes I.L.F."/>
            <person name="Oliveira U."/>
            <person name="Santos F.R."/>
            <person name="Vidigal T.H.D.A."/>
            <person name="Brescovit A.D."/>
            <person name="Santos A.J."/>
        </authorList>
    </citation>
    <scope>NUCLEOTIDE SEQUENCE</scope>
    <source>
        <tissue evidence="1">Shoot tissue taken approximately 20 cm above the soil surface</tissue>
    </source>
</reference>
<sequence length="57" mass="6333">MEQIYVIRHISFAKEATEETTLAAKTSGFTLFRLGCTTVARSEPLGSHAESHAAYRF</sequence>
<accession>A0A0A8XQ41</accession>